<evidence type="ECO:0000313" key="2">
    <source>
        <dbReference type="EMBL" id="AVR90144.1"/>
    </source>
</evidence>
<proteinExistence type="predicted"/>
<dbReference type="InterPro" id="IPR007345">
    <property type="entry name" value="Polysacch_pyruvyl_Trfase"/>
</dbReference>
<protein>
    <submittedName>
        <fullName evidence="2">GumL protein</fullName>
    </submittedName>
</protein>
<accession>A0A2R4BSH4</accession>
<reference evidence="2 3" key="1">
    <citation type="submission" date="2018-03" db="EMBL/GenBank/DDBJ databases">
        <title>Complete genome sequence of Thauera aromatica, a model organism for studying aromatic compound degradation under denitrifying conditions.</title>
        <authorList>
            <person name="Lo H.-Y."/>
            <person name="Goris T."/>
            <person name="Boll M."/>
            <person name="Mueller J.A."/>
        </authorList>
    </citation>
    <scope>NUCLEOTIDE SEQUENCE [LARGE SCALE GENOMIC DNA]</scope>
    <source>
        <strain evidence="2 3">K172</strain>
    </source>
</reference>
<evidence type="ECO:0000313" key="3">
    <source>
        <dbReference type="Proteomes" id="UP000241885"/>
    </source>
</evidence>
<dbReference type="Pfam" id="PF04230">
    <property type="entry name" value="PS_pyruv_trans"/>
    <property type="match status" value="1"/>
</dbReference>
<evidence type="ECO:0000259" key="1">
    <source>
        <dbReference type="Pfam" id="PF04230"/>
    </source>
</evidence>
<dbReference type="Proteomes" id="UP000241885">
    <property type="component" value="Chromosome"/>
</dbReference>
<name>A0A2R4BSH4_THAAR</name>
<dbReference type="KEGG" id="tak:Tharo_3263"/>
<gene>
    <name evidence="2" type="ORF">Tharo_3263</name>
</gene>
<feature type="domain" description="Polysaccharide pyruvyl transferase" evidence="1">
    <location>
        <begin position="14"/>
        <end position="193"/>
    </location>
</feature>
<dbReference type="OrthoDB" id="9803627at2"/>
<sequence length="257" mass="28412">MKPLRLYWSSSKPNFGDALSPLICARVSGRQIVHAEVGRCDLVALGSLLQRVKEHFWTRRITVWGTGFIEPVPPHRSRHRYCAVRGKLTASIVRAGDGVALGDPGLLASMLVDDEAGREATKRYRCLVIPHYKDRAHPALGELLRQRPDVEVADVFEPALDLLRKIRAADVVLSSAMHGLIAADSLGVPNAWLKLSDNVRGGDFKFRDYYSVFGIAPAPLVPGAELSRSLEQVRETYARPGLEQIKAALLDSFPRDL</sequence>
<organism evidence="2 3">
    <name type="scientific">Thauera aromatica K172</name>
    <dbReference type="NCBI Taxonomy" id="44139"/>
    <lineage>
        <taxon>Bacteria</taxon>
        <taxon>Pseudomonadati</taxon>
        <taxon>Pseudomonadota</taxon>
        <taxon>Betaproteobacteria</taxon>
        <taxon>Rhodocyclales</taxon>
        <taxon>Zoogloeaceae</taxon>
        <taxon>Thauera</taxon>
    </lineage>
</organism>
<dbReference type="RefSeq" id="WP_159051727.1">
    <property type="nucleotide sequence ID" value="NZ_CP028339.1"/>
</dbReference>
<keyword evidence="3" id="KW-1185">Reference proteome</keyword>
<dbReference type="AlphaFoldDB" id="A0A2R4BSH4"/>
<dbReference type="EMBL" id="CP028339">
    <property type="protein sequence ID" value="AVR90144.1"/>
    <property type="molecule type" value="Genomic_DNA"/>
</dbReference>